<dbReference type="PANTHER" id="PTHR43079:SF1">
    <property type="entry name" value="CADMIUM_ZINC-TRANSPORTING ATPASE HMA1, CHLOROPLASTIC-RELATED"/>
    <property type="match status" value="1"/>
</dbReference>
<protein>
    <submittedName>
        <fullName evidence="17">Cd2+/Zn2+-exporting ATPase</fullName>
    </submittedName>
</protein>
<evidence type="ECO:0000256" key="4">
    <source>
        <dbReference type="ARBA" id="ARBA00022475"/>
    </source>
</evidence>
<evidence type="ECO:0000259" key="16">
    <source>
        <dbReference type="Pfam" id="PF00122"/>
    </source>
</evidence>
<evidence type="ECO:0000256" key="12">
    <source>
        <dbReference type="ARBA" id="ARBA00022989"/>
    </source>
</evidence>
<keyword evidence="7 15" id="KW-0479">Metal-binding</keyword>
<keyword evidence="13" id="KW-0406">Ion transport</keyword>
<evidence type="ECO:0000256" key="8">
    <source>
        <dbReference type="ARBA" id="ARBA00022741"/>
    </source>
</evidence>
<dbReference type="PRINTS" id="PR00941">
    <property type="entry name" value="CDATPASE"/>
</dbReference>
<keyword evidence="10" id="KW-0460">Magnesium</keyword>
<dbReference type="GO" id="GO:0019829">
    <property type="term" value="F:ATPase-coupled monoatomic cation transmembrane transporter activity"/>
    <property type="evidence" value="ECO:0007669"/>
    <property type="project" value="InterPro"/>
</dbReference>
<keyword evidence="8 15" id="KW-0547">Nucleotide-binding</keyword>
<evidence type="ECO:0000256" key="14">
    <source>
        <dbReference type="ARBA" id="ARBA00023136"/>
    </source>
</evidence>
<dbReference type="Gene3D" id="3.40.50.1000">
    <property type="entry name" value="HAD superfamily/HAD-like"/>
    <property type="match status" value="1"/>
</dbReference>
<comment type="caution">
    <text evidence="17">The sequence shown here is derived from an EMBL/GenBank/DDBJ whole genome shotgun (WGS) entry which is preliminary data.</text>
</comment>
<feature type="transmembrane region" description="Helical" evidence="15">
    <location>
        <begin position="35"/>
        <end position="52"/>
    </location>
</feature>
<dbReference type="GO" id="GO:0016887">
    <property type="term" value="F:ATP hydrolysis activity"/>
    <property type="evidence" value="ECO:0007669"/>
    <property type="project" value="InterPro"/>
</dbReference>
<accession>A0A368X727</accession>
<evidence type="ECO:0000256" key="11">
    <source>
        <dbReference type="ARBA" id="ARBA00022967"/>
    </source>
</evidence>
<dbReference type="FunFam" id="2.70.150.10:FF:000002">
    <property type="entry name" value="Copper-transporting ATPase 1, putative"/>
    <property type="match status" value="1"/>
</dbReference>
<dbReference type="InterPro" id="IPR023298">
    <property type="entry name" value="ATPase_P-typ_TM_dom_sf"/>
</dbReference>
<keyword evidence="9 15" id="KW-0067">ATP-binding</keyword>
<evidence type="ECO:0000256" key="6">
    <source>
        <dbReference type="ARBA" id="ARBA00022692"/>
    </source>
</evidence>
<evidence type="ECO:0000256" key="10">
    <source>
        <dbReference type="ARBA" id="ARBA00022842"/>
    </source>
</evidence>
<feature type="transmembrane region" description="Helical" evidence="15">
    <location>
        <begin position="292"/>
        <end position="313"/>
    </location>
</feature>
<dbReference type="PROSITE" id="PS01229">
    <property type="entry name" value="COF_2"/>
    <property type="match status" value="1"/>
</dbReference>
<dbReference type="InterPro" id="IPR018303">
    <property type="entry name" value="ATPase_P-typ_P_site"/>
</dbReference>
<evidence type="ECO:0000256" key="3">
    <source>
        <dbReference type="ARBA" id="ARBA00022448"/>
    </source>
</evidence>
<dbReference type="CDD" id="cd07551">
    <property type="entry name" value="P-type_ATPase_HM_ZosA_PfeT-like"/>
    <property type="match status" value="1"/>
</dbReference>
<dbReference type="InterPro" id="IPR023299">
    <property type="entry name" value="ATPase_P-typ_cyto_dom_N"/>
</dbReference>
<keyword evidence="11" id="KW-1278">Translocase</keyword>
<reference evidence="17 18" key="1">
    <citation type="submission" date="2018-07" db="EMBL/GenBank/DDBJ databases">
        <title>Genomic Encyclopedia of Type Strains, Phase IV (KMG-IV): sequencing the most valuable type-strain genomes for metagenomic binning, comparative biology and taxonomic classification.</title>
        <authorList>
            <person name="Goeker M."/>
        </authorList>
    </citation>
    <scope>NUCLEOTIDE SEQUENCE [LARGE SCALE GENOMIC DNA]</scope>
    <source>
        <strain evidence="17 18">DSM 27696</strain>
    </source>
</reference>
<evidence type="ECO:0000256" key="15">
    <source>
        <dbReference type="RuleBase" id="RU362081"/>
    </source>
</evidence>
<evidence type="ECO:0000256" key="1">
    <source>
        <dbReference type="ARBA" id="ARBA00004651"/>
    </source>
</evidence>
<dbReference type="OrthoDB" id="9813266at2"/>
<evidence type="ECO:0000256" key="7">
    <source>
        <dbReference type="ARBA" id="ARBA00022723"/>
    </source>
</evidence>
<dbReference type="GO" id="GO:0046872">
    <property type="term" value="F:metal ion binding"/>
    <property type="evidence" value="ECO:0007669"/>
    <property type="project" value="UniProtKB-KW"/>
</dbReference>
<dbReference type="SFLD" id="SFLDF00027">
    <property type="entry name" value="p-type_atpase"/>
    <property type="match status" value="1"/>
</dbReference>
<keyword evidence="12 15" id="KW-1133">Transmembrane helix</keyword>
<dbReference type="Gene3D" id="3.40.1110.10">
    <property type="entry name" value="Calcium-transporting ATPase, cytoplasmic domain N"/>
    <property type="match status" value="1"/>
</dbReference>
<comment type="similarity">
    <text evidence="2 15">Belongs to the cation transport ATPase (P-type) (TC 3.A.3) family. Type IB subfamily.</text>
</comment>
<dbReference type="InterPro" id="IPR023214">
    <property type="entry name" value="HAD_sf"/>
</dbReference>
<dbReference type="Pfam" id="PF00702">
    <property type="entry name" value="Hydrolase"/>
    <property type="match status" value="1"/>
</dbReference>
<gene>
    <name evidence="17" type="ORF">DFR57_12134</name>
</gene>
<dbReference type="NCBIfam" id="TIGR01512">
    <property type="entry name" value="ATPase-IB2_Cd"/>
    <property type="match status" value="1"/>
</dbReference>
<evidence type="ECO:0000313" key="17">
    <source>
        <dbReference type="EMBL" id="RCW62996.1"/>
    </source>
</evidence>
<evidence type="ECO:0000256" key="5">
    <source>
        <dbReference type="ARBA" id="ARBA00022553"/>
    </source>
</evidence>
<dbReference type="EMBL" id="QPJJ01000021">
    <property type="protein sequence ID" value="RCW62996.1"/>
    <property type="molecule type" value="Genomic_DNA"/>
</dbReference>
<dbReference type="InterPro" id="IPR059000">
    <property type="entry name" value="ATPase_P-type_domA"/>
</dbReference>
<evidence type="ECO:0000256" key="13">
    <source>
        <dbReference type="ARBA" id="ARBA00023065"/>
    </source>
</evidence>
<dbReference type="InterPro" id="IPR036412">
    <property type="entry name" value="HAD-like_sf"/>
</dbReference>
<evidence type="ECO:0000313" key="18">
    <source>
        <dbReference type="Proteomes" id="UP000252585"/>
    </source>
</evidence>
<comment type="subcellular location">
    <subcellularLocation>
        <location evidence="1">Cell membrane</location>
        <topology evidence="1">Multi-pass membrane protein</topology>
    </subcellularLocation>
</comment>
<dbReference type="SUPFAM" id="SSF56784">
    <property type="entry name" value="HAD-like"/>
    <property type="match status" value="1"/>
</dbReference>
<evidence type="ECO:0000256" key="9">
    <source>
        <dbReference type="ARBA" id="ARBA00022840"/>
    </source>
</evidence>
<dbReference type="InterPro" id="IPR001757">
    <property type="entry name" value="P_typ_ATPase"/>
</dbReference>
<dbReference type="FunFam" id="3.40.50.1000:FF:000020">
    <property type="entry name" value="Probable cation-transporting P-type ATPase"/>
    <property type="match status" value="1"/>
</dbReference>
<dbReference type="SUPFAM" id="SSF81665">
    <property type="entry name" value="Calcium ATPase, transmembrane domain M"/>
    <property type="match status" value="1"/>
</dbReference>
<dbReference type="InterPro" id="IPR027256">
    <property type="entry name" value="P-typ_ATPase_IB"/>
</dbReference>
<dbReference type="GO" id="GO:0005524">
    <property type="term" value="F:ATP binding"/>
    <property type="evidence" value="ECO:0007669"/>
    <property type="project" value="UniProtKB-UniRule"/>
</dbReference>
<dbReference type="Pfam" id="PF00122">
    <property type="entry name" value="E1-E2_ATPase"/>
    <property type="match status" value="1"/>
</dbReference>
<name>A0A368X727_9BACI</name>
<dbReference type="InterPro" id="IPR044492">
    <property type="entry name" value="P_typ_ATPase_HD_dom"/>
</dbReference>
<dbReference type="SFLD" id="SFLDS00003">
    <property type="entry name" value="Haloacid_Dehalogenase"/>
    <property type="match status" value="1"/>
</dbReference>
<keyword evidence="3" id="KW-0813">Transport</keyword>
<dbReference type="SFLD" id="SFLDG00002">
    <property type="entry name" value="C1.7:_P-type_atpase_like"/>
    <property type="match status" value="1"/>
</dbReference>
<dbReference type="NCBIfam" id="TIGR01494">
    <property type="entry name" value="ATPase_P-type"/>
    <property type="match status" value="1"/>
</dbReference>
<keyword evidence="4 15" id="KW-1003">Cell membrane</keyword>
<feature type="transmembrane region" description="Helical" evidence="15">
    <location>
        <begin position="113"/>
        <end position="130"/>
    </location>
</feature>
<dbReference type="RefSeq" id="WP_114354420.1">
    <property type="nucleotide sequence ID" value="NZ_QPJJ01000021.1"/>
</dbReference>
<dbReference type="AlphaFoldDB" id="A0A368X727"/>
<keyword evidence="18" id="KW-1185">Reference proteome</keyword>
<dbReference type="PROSITE" id="PS00154">
    <property type="entry name" value="ATPASE_E1_E2"/>
    <property type="match status" value="1"/>
</dbReference>
<sequence length="646" mass="70028">MATQTKIILNKKPANHFHSLKEYPSFQFVRTHAELIAALLSGVLILSAWLFSSMLSSNAQVAVLLSAFVIGGFAKAKEGIEETIQDRTLNVELLMILAAIGSASIGYWTEGAILIFIFALSGALETYTMNKSEKEIASLMDLQPETAWKLTDNGTVEVRVEELTIGDSIVIKAGERIPADGKIIKGSTTIDESALTGESIPVEKEIDEDVFTGTVNGNGNITVEINKLSSESLFQKIVELVQAAKSERSPSQLFIERFESTYVKIVLLTVAFMMFLPHYLVGWSWTDTIYRAMILLVVASPCALVASIMPATLSSISSNARNGVLFKGGLHLENLASIKAIAFDKTGTLTEGKPAVTDNLVKNDIDTTALHEIVGSIEKASTHPLAQAVVNWCEKENYSTNLEVDEIQTISGKGVKAIVNGDEWLIGSARFVGTEKAENFLESYGNTFNREAKTIVYVAKEEVVVAAYALKDQMRKDTLKAIQTFNNLGIKTIMLTGDNESTAKAIAAEANISEYHANCLPQDKVEILKKLREKEERVAMIGDGINDAPALATANLGIAMGAGSDVALETADVVLVKNNLPKIVEALQASKRMNRVIKQNVIFSIAVILVLITSNFLQAIDLPLGVIGHEGSTILVILNGLRLLKI</sequence>
<organism evidence="17 18">
    <name type="scientific">Saliterribacillus persicus</name>
    <dbReference type="NCBI Taxonomy" id="930114"/>
    <lineage>
        <taxon>Bacteria</taxon>
        <taxon>Bacillati</taxon>
        <taxon>Bacillota</taxon>
        <taxon>Bacilli</taxon>
        <taxon>Bacillales</taxon>
        <taxon>Bacillaceae</taxon>
        <taxon>Saliterribacillus</taxon>
    </lineage>
</organism>
<keyword evidence="14 15" id="KW-0472">Membrane</keyword>
<dbReference type="Gene3D" id="2.70.150.10">
    <property type="entry name" value="Calcium-transporting ATPase, cytoplasmic transduction domain A"/>
    <property type="match status" value="1"/>
</dbReference>
<dbReference type="Proteomes" id="UP000252585">
    <property type="component" value="Unassembled WGS sequence"/>
</dbReference>
<feature type="transmembrane region" description="Helical" evidence="15">
    <location>
        <begin position="601"/>
        <end position="620"/>
    </location>
</feature>
<dbReference type="NCBIfam" id="TIGR01525">
    <property type="entry name" value="ATPase-IB_hvy"/>
    <property type="match status" value="1"/>
</dbReference>
<keyword evidence="5" id="KW-0597">Phosphoprotein</keyword>
<evidence type="ECO:0000256" key="2">
    <source>
        <dbReference type="ARBA" id="ARBA00006024"/>
    </source>
</evidence>
<dbReference type="PRINTS" id="PR00119">
    <property type="entry name" value="CATATPASE"/>
</dbReference>
<dbReference type="GO" id="GO:0005886">
    <property type="term" value="C:plasma membrane"/>
    <property type="evidence" value="ECO:0007669"/>
    <property type="project" value="UniProtKB-SubCell"/>
</dbReference>
<dbReference type="InterPro" id="IPR051949">
    <property type="entry name" value="Cation_Transport_ATPase"/>
</dbReference>
<feature type="domain" description="P-type ATPase A" evidence="16">
    <location>
        <begin position="142"/>
        <end position="242"/>
    </location>
</feature>
<keyword evidence="6 15" id="KW-0812">Transmembrane</keyword>
<proteinExistence type="inferred from homology"/>
<dbReference type="SUPFAM" id="SSF81653">
    <property type="entry name" value="Calcium ATPase, transduction domain A"/>
    <property type="match status" value="1"/>
</dbReference>
<dbReference type="PANTHER" id="PTHR43079">
    <property type="entry name" value="PROBABLE CADMIUM/ZINC-TRANSPORTING ATPASE HMA1"/>
    <property type="match status" value="1"/>
</dbReference>
<dbReference type="InterPro" id="IPR008250">
    <property type="entry name" value="ATPase_P-typ_transduc_dom_A_sf"/>
</dbReference>
<feature type="transmembrane region" description="Helical" evidence="15">
    <location>
        <begin position="261"/>
        <end position="280"/>
    </location>
</feature>